<proteinExistence type="predicted"/>
<evidence type="ECO:0000256" key="3">
    <source>
        <dbReference type="ARBA" id="ARBA00022989"/>
    </source>
</evidence>
<dbReference type="InterPro" id="IPR011527">
    <property type="entry name" value="ABC1_TM_dom"/>
</dbReference>
<comment type="subcellular location">
    <subcellularLocation>
        <location evidence="1">Cell membrane</location>
        <topology evidence="1">Multi-pass membrane protein</topology>
    </subcellularLocation>
</comment>
<keyword evidence="6" id="KW-0547">Nucleotide-binding</keyword>
<dbReference type="GO" id="GO:0005524">
    <property type="term" value="F:ATP binding"/>
    <property type="evidence" value="ECO:0007669"/>
    <property type="project" value="UniProtKB-KW"/>
</dbReference>
<dbReference type="GO" id="GO:0005886">
    <property type="term" value="C:plasma membrane"/>
    <property type="evidence" value="ECO:0007669"/>
    <property type="project" value="UniProtKB-SubCell"/>
</dbReference>
<dbReference type="Proteomes" id="UP000024559">
    <property type="component" value="Chromosome"/>
</dbReference>
<evidence type="ECO:0000256" key="2">
    <source>
        <dbReference type="ARBA" id="ARBA00022692"/>
    </source>
</evidence>
<name>A0A0E2Q620_STRTR</name>
<feature type="domain" description="ABC transmembrane type-1" evidence="5">
    <location>
        <begin position="1"/>
        <end position="114"/>
    </location>
</feature>
<organism evidence="6 7">
    <name type="scientific">Streptococcus thermophilus M17PTZA496</name>
    <dbReference type="NCBI Taxonomy" id="1433289"/>
    <lineage>
        <taxon>Bacteria</taxon>
        <taxon>Bacillati</taxon>
        <taxon>Bacillota</taxon>
        <taxon>Bacilli</taxon>
        <taxon>Lactobacillales</taxon>
        <taxon>Streptococcaceae</taxon>
        <taxon>Streptococcus</taxon>
    </lineage>
</organism>
<dbReference type="PATRIC" id="fig|1433289.7.peg.320"/>
<keyword evidence="4" id="KW-0472">Membrane</keyword>
<dbReference type="RefSeq" id="WP_252989163.1">
    <property type="nucleotide sequence ID" value="NZ_CM002372.1"/>
</dbReference>
<keyword evidence="3" id="KW-1133">Transmembrane helix</keyword>
<keyword evidence="6" id="KW-0067">ATP-binding</keyword>
<accession>A0A0E2Q620</accession>
<sequence>MEANSQVNTAVIDDLRGIETLKSLRVEERRYREIEVKFHDYLKKSLSKAKWQLTQDGLKTVVQLVSNVFILWYGAQLVMEGQLSAGQLITYNMLLNYFTTSLINIINLQSKIQKAKVTNNCR</sequence>
<comment type="caution">
    <text evidence="6">The sequence shown here is derived from an EMBL/GenBank/DDBJ whole genome shotgun (WGS) entry which is preliminary data.</text>
</comment>
<evidence type="ECO:0000256" key="1">
    <source>
        <dbReference type="ARBA" id="ARBA00004651"/>
    </source>
</evidence>
<keyword evidence="2" id="KW-0812">Transmembrane</keyword>
<evidence type="ECO:0000256" key="4">
    <source>
        <dbReference type="ARBA" id="ARBA00023136"/>
    </source>
</evidence>
<dbReference type="GO" id="GO:0140359">
    <property type="term" value="F:ABC-type transporter activity"/>
    <property type="evidence" value="ECO:0007669"/>
    <property type="project" value="InterPro"/>
</dbReference>
<dbReference type="EMBL" id="AZJT01000012">
    <property type="protein sequence ID" value="ETW91637.1"/>
    <property type="molecule type" value="Genomic_DNA"/>
</dbReference>
<dbReference type="HOGENOM" id="CLU_2025525_0_0_9"/>
<evidence type="ECO:0000313" key="7">
    <source>
        <dbReference type="Proteomes" id="UP000024559"/>
    </source>
</evidence>
<evidence type="ECO:0000313" key="6">
    <source>
        <dbReference type="EMBL" id="ETW91637.1"/>
    </source>
</evidence>
<dbReference type="SUPFAM" id="SSF90123">
    <property type="entry name" value="ABC transporter transmembrane region"/>
    <property type="match status" value="1"/>
</dbReference>
<protein>
    <submittedName>
        <fullName evidence="6">Peptide ABC transporter ATP-binding protein</fullName>
    </submittedName>
</protein>
<dbReference type="AlphaFoldDB" id="A0A0E2Q620"/>
<evidence type="ECO:0000259" key="5">
    <source>
        <dbReference type="PROSITE" id="PS50929"/>
    </source>
</evidence>
<reference evidence="7" key="1">
    <citation type="submission" date="2013-12" db="EMBL/GenBank/DDBJ databases">
        <title>Genome sequences of Streptococcus thermophilus strains MTH17CL396 and M17PTZA496 isolated from Fontina cheese in Valle d'Aosta region (Italy).</title>
        <authorList>
            <person name="Treu L."/>
            <person name="Giacomini A."/>
            <person name="Corich V."/>
            <person name="Vendramin V."/>
            <person name="Bovo B."/>
        </authorList>
    </citation>
    <scope>NUCLEOTIDE SEQUENCE [LARGE SCALE GENOMIC DNA]</scope>
    <source>
        <strain evidence="7">M17PTZA496</strain>
    </source>
</reference>
<dbReference type="PROSITE" id="PS50929">
    <property type="entry name" value="ABC_TM1F"/>
    <property type="match status" value="1"/>
</dbReference>
<dbReference type="Gene3D" id="1.20.1560.10">
    <property type="entry name" value="ABC transporter type 1, transmembrane domain"/>
    <property type="match status" value="1"/>
</dbReference>
<dbReference type="Pfam" id="PF00664">
    <property type="entry name" value="ABC_membrane"/>
    <property type="match status" value="1"/>
</dbReference>
<gene>
    <name evidence="6" type="ORF">X841_01710</name>
</gene>
<dbReference type="InterPro" id="IPR036640">
    <property type="entry name" value="ABC1_TM_sf"/>
</dbReference>